<dbReference type="CDD" id="cd06223">
    <property type="entry name" value="PRTases_typeI"/>
    <property type="match status" value="1"/>
</dbReference>
<dbReference type="PANTHER" id="PTHR47505">
    <property type="entry name" value="DNA UTILIZATION PROTEIN YHGH"/>
    <property type="match status" value="1"/>
</dbReference>
<keyword evidence="4" id="KW-1185">Reference proteome</keyword>
<dbReference type="Proteomes" id="UP000237947">
    <property type="component" value="Chromosome"/>
</dbReference>
<evidence type="ECO:0000259" key="2">
    <source>
        <dbReference type="Pfam" id="PF00156"/>
    </source>
</evidence>
<dbReference type="OrthoDB" id="9779910at2"/>
<sequence>MSRSLERVSGRNKKIVSRIYKGLRKSLKEFLPTACALCLKNISANKFPRNICDKCLGKVSLRDVNSNLFFMEDPAEARFNFKSINVSEQFNSYYQNYTNNFYVFICTYYDEYLKNMIRNLKFHEGLEFVPVLADLIYLVLERARRCSSREFKEVLNFDYIVPLPLHKKRFYERGYNQVELIAKELAKLTGKEVINCLVRIKNTKRQSEMKSKMERLKNVENAFTFNDTAVIIGKKILLIDDVVSSGKTLWEAASVLAQNGAEVFILAITGNQKENYI</sequence>
<gene>
    <name evidence="3" type="ORF">C5Q98_05150</name>
</gene>
<proteinExistence type="inferred from homology"/>
<dbReference type="Gene3D" id="3.40.50.2020">
    <property type="match status" value="1"/>
</dbReference>
<dbReference type="PANTHER" id="PTHR47505:SF1">
    <property type="entry name" value="DNA UTILIZATION PROTEIN YHGH"/>
    <property type="match status" value="1"/>
</dbReference>
<organism evidence="3 4">
    <name type="scientific">Fastidiosipila sanguinis</name>
    <dbReference type="NCBI Taxonomy" id="236753"/>
    <lineage>
        <taxon>Bacteria</taxon>
        <taxon>Bacillati</taxon>
        <taxon>Bacillota</taxon>
        <taxon>Clostridia</taxon>
        <taxon>Eubacteriales</taxon>
        <taxon>Oscillospiraceae</taxon>
        <taxon>Fastidiosipila</taxon>
    </lineage>
</organism>
<dbReference type="SUPFAM" id="SSF53271">
    <property type="entry name" value="PRTase-like"/>
    <property type="match status" value="1"/>
</dbReference>
<dbReference type="KEGG" id="fsa:C5Q98_05150"/>
<protein>
    <recommendedName>
        <fullName evidence="2">Phosphoribosyltransferase domain-containing protein</fullName>
    </recommendedName>
</protein>
<reference evidence="4" key="1">
    <citation type="submission" date="2018-02" db="EMBL/GenBank/DDBJ databases">
        <authorList>
            <person name="Holder M.E."/>
            <person name="Ajami N.J."/>
            <person name="Petrosino J.F."/>
        </authorList>
    </citation>
    <scope>NUCLEOTIDE SEQUENCE [LARGE SCALE GENOMIC DNA]</scope>
    <source>
        <strain evidence="4">CCUG 47711</strain>
    </source>
</reference>
<dbReference type="RefSeq" id="WP_106012589.1">
    <property type="nucleotide sequence ID" value="NZ_CP027226.1"/>
</dbReference>
<evidence type="ECO:0000313" key="3">
    <source>
        <dbReference type="EMBL" id="AVM42635.1"/>
    </source>
</evidence>
<dbReference type="AlphaFoldDB" id="A0A2S0KNM2"/>
<dbReference type="EMBL" id="CP027226">
    <property type="protein sequence ID" value="AVM42635.1"/>
    <property type="molecule type" value="Genomic_DNA"/>
</dbReference>
<evidence type="ECO:0000313" key="4">
    <source>
        <dbReference type="Proteomes" id="UP000237947"/>
    </source>
</evidence>
<dbReference type="InterPro" id="IPR000836">
    <property type="entry name" value="PRTase_dom"/>
</dbReference>
<name>A0A2S0KNM2_9FIRM</name>
<feature type="domain" description="Phosphoribosyltransferase" evidence="2">
    <location>
        <begin position="197"/>
        <end position="269"/>
    </location>
</feature>
<evidence type="ECO:0000256" key="1">
    <source>
        <dbReference type="ARBA" id="ARBA00008007"/>
    </source>
</evidence>
<accession>A0A2S0KNM2</accession>
<dbReference type="InterPro" id="IPR029057">
    <property type="entry name" value="PRTase-like"/>
</dbReference>
<comment type="similarity">
    <text evidence="1">Belongs to the ComF/GntX family.</text>
</comment>
<dbReference type="InterPro" id="IPR051910">
    <property type="entry name" value="ComF/GntX_DNA_util-trans"/>
</dbReference>
<dbReference type="Pfam" id="PF00156">
    <property type="entry name" value="Pribosyltran"/>
    <property type="match status" value="1"/>
</dbReference>